<evidence type="ECO:0000259" key="10">
    <source>
        <dbReference type="PROSITE" id="PS50893"/>
    </source>
</evidence>
<name>A0A918ZST7_9ACTN</name>
<keyword evidence="12" id="KW-1185">Reference proteome</keyword>
<dbReference type="FunFam" id="3.40.50.300:FF:000127">
    <property type="entry name" value="Ribose import ATP-binding protein RbsA"/>
    <property type="match status" value="1"/>
</dbReference>
<accession>A0A918ZST7</accession>
<dbReference type="SMART" id="SM00382">
    <property type="entry name" value="AAA"/>
    <property type="match status" value="2"/>
</dbReference>
<dbReference type="GO" id="GO:0005524">
    <property type="term" value="F:ATP binding"/>
    <property type="evidence" value="ECO:0007669"/>
    <property type="project" value="UniProtKB-KW"/>
</dbReference>
<dbReference type="CDD" id="cd03216">
    <property type="entry name" value="ABC_Carb_Monos_I"/>
    <property type="match status" value="1"/>
</dbReference>
<keyword evidence="5" id="KW-0547">Nucleotide-binding</keyword>
<dbReference type="SUPFAM" id="SSF52540">
    <property type="entry name" value="P-loop containing nucleoside triphosphate hydrolases"/>
    <property type="match status" value="2"/>
</dbReference>
<evidence type="ECO:0000256" key="6">
    <source>
        <dbReference type="ARBA" id="ARBA00022840"/>
    </source>
</evidence>
<evidence type="ECO:0000256" key="2">
    <source>
        <dbReference type="ARBA" id="ARBA00022448"/>
    </source>
</evidence>
<evidence type="ECO:0000313" key="11">
    <source>
        <dbReference type="EMBL" id="GHE68591.1"/>
    </source>
</evidence>
<protein>
    <submittedName>
        <fullName evidence="11">Ribose import ATP-binding protein RbsA</fullName>
    </submittedName>
</protein>
<dbReference type="PANTHER" id="PTHR43790">
    <property type="entry name" value="CARBOHYDRATE TRANSPORT ATP-BINDING PROTEIN MG119-RELATED"/>
    <property type="match status" value="1"/>
</dbReference>
<evidence type="ECO:0000313" key="12">
    <source>
        <dbReference type="Proteomes" id="UP000641386"/>
    </source>
</evidence>
<evidence type="ECO:0000256" key="4">
    <source>
        <dbReference type="ARBA" id="ARBA00022737"/>
    </source>
</evidence>
<dbReference type="Proteomes" id="UP000641386">
    <property type="component" value="Unassembled WGS sequence"/>
</dbReference>
<feature type="compositionally biased region" description="Low complexity" evidence="9">
    <location>
        <begin position="518"/>
        <end position="564"/>
    </location>
</feature>
<evidence type="ECO:0000256" key="1">
    <source>
        <dbReference type="ARBA" id="ARBA00004202"/>
    </source>
</evidence>
<organism evidence="11 12">
    <name type="scientific">Streptomyces spiralis</name>
    <dbReference type="NCBI Taxonomy" id="66376"/>
    <lineage>
        <taxon>Bacteria</taxon>
        <taxon>Bacillati</taxon>
        <taxon>Actinomycetota</taxon>
        <taxon>Actinomycetes</taxon>
        <taxon>Kitasatosporales</taxon>
        <taxon>Streptomycetaceae</taxon>
        <taxon>Streptomyces</taxon>
    </lineage>
</organism>
<dbReference type="InterPro" id="IPR027417">
    <property type="entry name" value="P-loop_NTPase"/>
</dbReference>
<dbReference type="PROSITE" id="PS00211">
    <property type="entry name" value="ABC_TRANSPORTER_1"/>
    <property type="match status" value="1"/>
</dbReference>
<dbReference type="PROSITE" id="PS50893">
    <property type="entry name" value="ABC_TRANSPORTER_2"/>
    <property type="match status" value="2"/>
</dbReference>
<comment type="subcellular location">
    <subcellularLocation>
        <location evidence="1">Cell membrane</location>
        <topology evidence="1">Peripheral membrane protein</topology>
    </subcellularLocation>
</comment>
<dbReference type="InterPro" id="IPR017871">
    <property type="entry name" value="ABC_transporter-like_CS"/>
</dbReference>
<dbReference type="Pfam" id="PF00005">
    <property type="entry name" value="ABC_tran"/>
    <property type="match status" value="2"/>
</dbReference>
<keyword evidence="2" id="KW-0813">Transport</keyword>
<keyword evidence="3" id="KW-1003">Cell membrane</keyword>
<dbReference type="EMBL" id="BNBC01000008">
    <property type="protein sequence ID" value="GHE68591.1"/>
    <property type="molecule type" value="Genomic_DNA"/>
</dbReference>
<comment type="caution">
    <text evidence="11">The sequence shown here is derived from an EMBL/GenBank/DDBJ whole genome shotgun (WGS) entry which is preliminary data.</text>
</comment>
<feature type="domain" description="ABC transporter" evidence="10">
    <location>
        <begin position="6"/>
        <end position="242"/>
    </location>
</feature>
<dbReference type="InterPro" id="IPR003439">
    <property type="entry name" value="ABC_transporter-like_ATP-bd"/>
</dbReference>
<proteinExistence type="predicted"/>
<dbReference type="AlphaFoldDB" id="A0A918ZST7"/>
<dbReference type="GO" id="GO:0005886">
    <property type="term" value="C:plasma membrane"/>
    <property type="evidence" value="ECO:0007669"/>
    <property type="project" value="UniProtKB-SubCell"/>
</dbReference>
<evidence type="ECO:0000256" key="8">
    <source>
        <dbReference type="ARBA" id="ARBA00023136"/>
    </source>
</evidence>
<dbReference type="InterPro" id="IPR050107">
    <property type="entry name" value="ABC_carbohydrate_import_ATPase"/>
</dbReference>
<keyword evidence="8" id="KW-0472">Membrane</keyword>
<dbReference type="Gene3D" id="3.40.50.300">
    <property type="entry name" value="P-loop containing nucleotide triphosphate hydrolases"/>
    <property type="match status" value="2"/>
</dbReference>
<evidence type="ECO:0000256" key="5">
    <source>
        <dbReference type="ARBA" id="ARBA00022741"/>
    </source>
</evidence>
<evidence type="ECO:0000256" key="3">
    <source>
        <dbReference type="ARBA" id="ARBA00022475"/>
    </source>
</evidence>
<sequence>MSPPLLAMRGIGKSFPGVRALNGVDLTVHAGEVVALLGENGAGKSTLMNILAGVHGDYEGTIECQGEPVAIHSPRDAARHGIAMIHQELNLVPELSVAENVFLGREPTTARGTVRRKEMEARTAELLAGLGLDVPPRRAVKHCRIAEQQLIEVAKALSLDVRLLVMDEPTSALADAEVRRLHAVIRGLTARGVGIVYISHRLEELEEIADSVTVLRDGTCTGRRAMARTSRAELVRLMVGRPLDELYPRRPEQAPSTPPRLTVRGLTVTPPDGSPAVHGVDLTVAPGEIVGIAGLMGAGRSEVLQAVFGQYGTAARGEFTLDGRRYVPRSPGHAIRSGLALVAEDRKAQSLVLGNTVRFNSSLAALRRFATPWRTVRRRRETTAVREQMTALAVRTPGLENSVGLLSGGNQQKVVLAKCLLTRPGVLLVDEPTRGIDIGAKAQIHALMDRLAAQGTAILAVSSELPELIGMCDRILVLCEGRLTGEFHRDPARGPVADQEAILTAAMARHAVAAAPAAGPAGAPRAHGAGTGAAPRPPSGTASDAASDTASDATSGTASDAAPDTDSHELHPKEPRS</sequence>
<evidence type="ECO:0000256" key="9">
    <source>
        <dbReference type="SAM" id="MobiDB-lite"/>
    </source>
</evidence>
<dbReference type="GO" id="GO:0016887">
    <property type="term" value="F:ATP hydrolysis activity"/>
    <property type="evidence" value="ECO:0007669"/>
    <property type="project" value="InterPro"/>
</dbReference>
<reference evidence="11" key="1">
    <citation type="journal article" date="2014" name="Int. J. Syst. Evol. Microbiol.">
        <title>Complete genome sequence of Corynebacterium casei LMG S-19264T (=DSM 44701T), isolated from a smear-ripened cheese.</title>
        <authorList>
            <consortium name="US DOE Joint Genome Institute (JGI-PGF)"/>
            <person name="Walter F."/>
            <person name="Albersmeier A."/>
            <person name="Kalinowski J."/>
            <person name="Ruckert C."/>
        </authorList>
    </citation>
    <scope>NUCLEOTIDE SEQUENCE</scope>
    <source>
        <strain evidence="11">JCM 3302</strain>
    </source>
</reference>
<dbReference type="InterPro" id="IPR003593">
    <property type="entry name" value="AAA+_ATPase"/>
</dbReference>
<feature type="compositionally biased region" description="Basic and acidic residues" evidence="9">
    <location>
        <begin position="565"/>
        <end position="577"/>
    </location>
</feature>
<keyword evidence="4" id="KW-0677">Repeat</keyword>
<dbReference type="PANTHER" id="PTHR43790:SF9">
    <property type="entry name" value="GALACTOFURANOSE TRANSPORTER ATP-BINDING PROTEIN YTFR"/>
    <property type="match status" value="1"/>
</dbReference>
<keyword evidence="6 11" id="KW-0067">ATP-binding</keyword>
<feature type="domain" description="ABC transporter" evidence="10">
    <location>
        <begin position="261"/>
        <end position="505"/>
    </location>
</feature>
<gene>
    <name evidence="11" type="primary">rbsA</name>
    <name evidence="11" type="ORF">GCM10014715_22880</name>
</gene>
<keyword evidence="7" id="KW-1278">Translocase</keyword>
<reference evidence="11" key="2">
    <citation type="submission" date="2020-09" db="EMBL/GenBank/DDBJ databases">
        <authorList>
            <person name="Sun Q."/>
            <person name="Ohkuma M."/>
        </authorList>
    </citation>
    <scope>NUCLEOTIDE SEQUENCE</scope>
    <source>
        <strain evidence="11">JCM 3302</strain>
    </source>
</reference>
<dbReference type="CDD" id="cd03215">
    <property type="entry name" value="ABC_Carb_Monos_II"/>
    <property type="match status" value="1"/>
</dbReference>
<evidence type="ECO:0000256" key="7">
    <source>
        <dbReference type="ARBA" id="ARBA00022967"/>
    </source>
</evidence>
<feature type="region of interest" description="Disordered" evidence="9">
    <location>
        <begin position="518"/>
        <end position="577"/>
    </location>
</feature>